<dbReference type="AlphaFoldDB" id="A0A848HGZ2"/>
<protein>
    <submittedName>
        <fullName evidence="2">Uncharacterized protein</fullName>
    </submittedName>
</protein>
<accession>A0A848HGZ2</accession>
<name>A0A848HGZ2_9BURK</name>
<reference evidence="2 3" key="1">
    <citation type="submission" date="2020-04" db="EMBL/GenBank/DDBJ databases">
        <title>Ramlibacter sp. G-1-2-2 isolated from soil.</title>
        <authorList>
            <person name="Dahal R.H."/>
        </authorList>
    </citation>
    <scope>NUCLEOTIDE SEQUENCE [LARGE SCALE GENOMIC DNA]</scope>
    <source>
        <strain evidence="2 3">G-1-2-2</strain>
    </source>
</reference>
<sequence>MSSATACWPTCSAIRTTTCTPWKPFPELEPLPGAQLPTGYSGCLLLATMPPLWFAVMHPRMRATTEPVAAL</sequence>
<evidence type="ECO:0000313" key="2">
    <source>
        <dbReference type="EMBL" id="NML48699.1"/>
    </source>
</evidence>
<evidence type="ECO:0000313" key="3">
    <source>
        <dbReference type="Proteomes" id="UP000541185"/>
    </source>
</evidence>
<feature type="transmembrane region" description="Helical" evidence="1">
    <location>
        <begin position="38"/>
        <end position="56"/>
    </location>
</feature>
<dbReference type="Proteomes" id="UP000541185">
    <property type="component" value="Unassembled WGS sequence"/>
</dbReference>
<keyword evidence="1" id="KW-0472">Membrane</keyword>
<keyword evidence="1" id="KW-0812">Transmembrane</keyword>
<gene>
    <name evidence="2" type="ORF">HHL11_33500</name>
</gene>
<comment type="caution">
    <text evidence="2">The sequence shown here is derived from an EMBL/GenBank/DDBJ whole genome shotgun (WGS) entry which is preliminary data.</text>
</comment>
<dbReference type="RefSeq" id="WP_169423037.1">
    <property type="nucleotide sequence ID" value="NZ_JABBFX010000007.1"/>
</dbReference>
<proteinExistence type="predicted"/>
<keyword evidence="1" id="KW-1133">Transmembrane helix</keyword>
<evidence type="ECO:0000256" key="1">
    <source>
        <dbReference type="SAM" id="Phobius"/>
    </source>
</evidence>
<organism evidence="2 3">
    <name type="scientific">Ramlibacter agri</name>
    <dbReference type="NCBI Taxonomy" id="2728837"/>
    <lineage>
        <taxon>Bacteria</taxon>
        <taxon>Pseudomonadati</taxon>
        <taxon>Pseudomonadota</taxon>
        <taxon>Betaproteobacteria</taxon>
        <taxon>Burkholderiales</taxon>
        <taxon>Comamonadaceae</taxon>
        <taxon>Ramlibacter</taxon>
    </lineage>
</organism>
<dbReference type="EMBL" id="JABBFX010000007">
    <property type="protein sequence ID" value="NML48699.1"/>
    <property type="molecule type" value="Genomic_DNA"/>
</dbReference>
<keyword evidence="3" id="KW-1185">Reference proteome</keyword>